<proteinExistence type="inferred from homology"/>
<dbReference type="InterPro" id="IPR036424">
    <property type="entry name" value="UPP_synth-like_sf"/>
</dbReference>
<keyword evidence="2" id="KW-0808">Transferase</keyword>
<name>A0AAP0DED6_9ASTR</name>
<dbReference type="PANTHER" id="PTHR10291">
    <property type="entry name" value="DEHYDRODOLICHYL DIPHOSPHATE SYNTHASE FAMILY MEMBER"/>
    <property type="match status" value="1"/>
</dbReference>
<dbReference type="Proteomes" id="UP001408789">
    <property type="component" value="Unassembled WGS sequence"/>
</dbReference>
<sequence>MTKFLGGLNCTLRKLLFGAISTRPIPQHIAFIMDGNRRFAKKWKLTEDGGHKAGFLALMLVLKYCCEIGVKYVTVYAFSLDNFNRRPDEVQYVMELMQEKKLV</sequence>
<dbReference type="Pfam" id="PF01255">
    <property type="entry name" value="Prenyltransf"/>
    <property type="match status" value="1"/>
</dbReference>
<accession>A0AAP0DED6</accession>
<evidence type="ECO:0000256" key="2">
    <source>
        <dbReference type="ARBA" id="ARBA00022679"/>
    </source>
</evidence>
<dbReference type="InterPro" id="IPR001441">
    <property type="entry name" value="UPP_synth-like"/>
</dbReference>
<dbReference type="AlphaFoldDB" id="A0AAP0DED6"/>
<evidence type="ECO:0000313" key="3">
    <source>
        <dbReference type="EMBL" id="KAK9071480.1"/>
    </source>
</evidence>
<dbReference type="EMBL" id="JBCNJP010000011">
    <property type="protein sequence ID" value="KAK9071480.1"/>
    <property type="molecule type" value="Genomic_DNA"/>
</dbReference>
<keyword evidence="4" id="KW-1185">Reference proteome</keyword>
<evidence type="ECO:0000256" key="1">
    <source>
        <dbReference type="ARBA" id="ARBA00005432"/>
    </source>
</evidence>
<dbReference type="PANTHER" id="PTHR10291:SF43">
    <property type="entry name" value="DEHYDRODOLICHYL DIPHOSPHATE SYNTHASE COMPLEX SUBUNIT DHDDS"/>
    <property type="match status" value="1"/>
</dbReference>
<protein>
    <recommendedName>
        <fullName evidence="5">Alkyl transferase</fullName>
    </recommendedName>
</protein>
<dbReference type="Gene3D" id="3.40.1180.10">
    <property type="entry name" value="Decaprenyl diphosphate synthase-like"/>
    <property type="match status" value="1"/>
</dbReference>
<dbReference type="GO" id="GO:0016094">
    <property type="term" value="P:polyprenol biosynthetic process"/>
    <property type="evidence" value="ECO:0007669"/>
    <property type="project" value="TreeGrafter"/>
</dbReference>
<gene>
    <name evidence="3" type="ORF">SSX86_010049</name>
</gene>
<evidence type="ECO:0008006" key="5">
    <source>
        <dbReference type="Google" id="ProtNLM"/>
    </source>
</evidence>
<evidence type="ECO:0000313" key="4">
    <source>
        <dbReference type="Proteomes" id="UP001408789"/>
    </source>
</evidence>
<dbReference type="GO" id="GO:0045547">
    <property type="term" value="F:ditrans,polycis-polyprenyl diphosphate synthase [(2E,6E)-farnesyl diphosphate specific] activity"/>
    <property type="evidence" value="ECO:0007669"/>
    <property type="project" value="TreeGrafter"/>
</dbReference>
<comment type="caution">
    <text evidence="3">The sequence shown here is derived from an EMBL/GenBank/DDBJ whole genome shotgun (WGS) entry which is preliminary data.</text>
</comment>
<dbReference type="GO" id="GO:0005783">
    <property type="term" value="C:endoplasmic reticulum"/>
    <property type="evidence" value="ECO:0007669"/>
    <property type="project" value="TreeGrafter"/>
</dbReference>
<organism evidence="3 4">
    <name type="scientific">Deinandra increscens subsp. villosa</name>
    <dbReference type="NCBI Taxonomy" id="3103831"/>
    <lineage>
        <taxon>Eukaryota</taxon>
        <taxon>Viridiplantae</taxon>
        <taxon>Streptophyta</taxon>
        <taxon>Embryophyta</taxon>
        <taxon>Tracheophyta</taxon>
        <taxon>Spermatophyta</taxon>
        <taxon>Magnoliopsida</taxon>
        <taxon>eudicotyledons</taxon>
        <taxon>Gunneridae</taxon>
        <taxon>Pentapetalae</taxon>
        <taxon>asterids</taxon>
        <taxon>campanulids</taxon>
        <taxon>Asterales</taxon>
        <taxon>Asteraceae</taxon>
        <taxon>Asteroideae</taxon>
        <taxon>Heliantheae alliance</taxon>
        <taxon>Madieae</taxon>
        <taxon>Madiinae</taxon>
        <taxon>Deinandra</taxon>
    </lineage>
</organism>
<dbReference type="SUPFAM" id="SSF64005">
    <property type="entry name" value="Undecaprenyl diphosphate synthase"/>
    <property type="match status" value="1"/>
</dbReference>
<reference evidence="3 4" key="1">
    <citation type="submission" date="2024-04" db="EMBL/GenBank/DDBJ databases">
        <title>The reference genome of an endangered Asteraceae, Deinandra increscens subsp. villosa, native to the Central Coast of California.</title>
        <authorList>
            <person name="Guilliams M."/>
            <person name="Hasenstab-Lehman K."/>
            <person name="Meyer R."/>
            <person name="Mcevoy S."/>
        </authorList>
    </citation>
    <scope>NUCLEOTIDE SEQUENCE [LARGE SCALE GENOMIC DNA]</scope>
    <source>
        <tissue evidence="3">Leaf</tissue>
    </source>
</reference>
<comment type="similarity">
    <text evidence="1">Belongs to the UPP synthase family.</text>
</comment>